<keyword evidence="12" id="KW-1185">Reference proteome</keyword>
<dbReference type="Gene3D" id="3.40.850.10">
    <property type="entry name" value="Kinesin motor domain"/>
    <property type="match status" value="1"/>
</dbReference>
<evidence type="ECO:0000256" key="4">
    <source>
        <dbReference type="ARBA" id="ARBA00023054"/>
    </source>
</evidence>
<feature type="coiled-coil region" evidence="7">
    <location>
        <begin position="1036"/>
        <end position="1172"/>
    </location>
</feature>
<dbReference type="GO" id="GO:0005524">
    <property type="term" value="F:ATP binding"/>
    <property type="evidence" value="ECO:0007669"/>
    <property type="project" value="UniProtKB-UniRule"/>
</dbReference>
<dbReference type="InterPro" id="IPR001752">
    <property type="entry name" value="Kinesin_motor_dom"/>
</dbReference>
<feature type="transmembrane region" description="Helical" evidence="9">
    <location>
        <begin position="895"/>
        <end position="913"/>
    </location>
</feature>
<dbReference type="PANTHER" id="PTHR47968">
    <property type="entry name" value="CENTROMERE PROTEIN E"/>
    <property type="match status" value="1"/>
</dbReference>
<dbReference type="SUPFAM" id="SSF52540">
    <property type="entry name" value="P-loop containing nucleoside triphosphate hydrolases"/>
    <property type="match status" value="1"/>
</dbReference>
<dbReference type="InterPro" id="IPR027417">
    <property type="entry name" value="P-loop_NTPase"/>
</dbReference>
<keyword evidence="3 6" id="KW-0067">ATP-binding</keyword>
<dbReference type="PANTHER" id="PTHR47968:SF75">
    <property type="entry name" value="CENTROMERE-ASSOCIATED PROTEIN E"/>
    <property type="match status" value="1"/>
</dbReference>
<keyword evidence="5 6" id="KW-0505">Motor protein</keyword>
<evidence type="ECO:0000259" key="10">
    <source>
        <dbReference type="PROSITE" id="PS50067"/>
    </source>
</evidence>
<keyword evidence="4 7" id="KW-0175">Coiled coil</keyword>
<dbReference type="SMART" id="SM00129">
    <property type="entry name" value="KISc"/>
    <property type="match status" value="1"/>
</dbReference>
<name>A0AAN7U8R4_9MYCE</name>
<feature type="region of interest" description="Disordered" evidence="8">
    <location>
        <begin position="560"/>
        <end position="599"/>
    </location>
</feature>
<comment type="similarity">
    <text evidence="6">Belongs to the TRAFAC class myosin-kinesin ATPase superfamily. Kinesin family.</text>
</comment>
<gene>
    <name evidence="11" type="ORF">RB653_006038</name>
</gene>
<organism evidence="11 12">
    <name type="scientific">Dictyostelium firmibasis</name>
    <dbReference type="NCBI Taxonomy" id="79012"/>
    <lineage>
        <taxon>Eukaryota</taxon>
        <taxon>Amoebozoa</taxon>
        <taxon>Evosea</taxon>
        <taxon>Eumycetozoa</taxon>
        <taxon>Dictyostelia</taxon>
        <taxon>Dictyosteliales</taxon>
        <taxon>Dictyosteliaceae</taxon>
        <taxon>Dictyostelium</taxon>
    </lineage>
</organism>
<evidence type="ECO:0000313" key="12">
    <source>
        <dbReference type="Proteomes" id="UP001344447"/>
    </source>
</evidence>
<proteinExistence type="inferred from homology"/>
<evidence type="ECO:0000256" key="7">
    <source>
        <dbReference type="SAM" id="Coils"/>
    </source>
</evidence>
<evidence type="ECO:0000256" key="6">
    <source>
        <dbReference type="PROSITE-ProRule" id="PRU00283"/>
    </source>
</evidence>
<comment type="caution">
    <text evidence="11">The sequence shown here is derived from an EMBL/GenBank/DDBJ whole genome shotgun (WGS) entry which is preliminary data.</text>
</comment>
<feature type="binding site" evidence="6">
    <location>
        <begin position="107"/>
        <end position="114"/>
    </location>
    <ligand>
        <name>ATP</name>
        <dbReference type="ChEBI" id="CHEBI:30616"/>
    </ligand>
</feature>
<dbReference type="PROSITE" id="PS50067">
    <property type="entry name" value="KINESIN_MOTOR_2"/>
    <property type="match status" value="1"/>
</dbReference>
<feature type="compositionally biased region" description="Basic and acidic residues" evidence="8">
    <location>
        <begin position="474"/>
        <end position="484"/>
    </location>
</feature>
<protein>
    <recommendedName>
        <fullName evidence="10">Kinesin motor domain-containing protein</fullName>
    </recommendedName>
</protein>
<accession>A0AAN7U8R4</accession>
<feature type="compositionally biased region" description="Polar residues" evidence="8">
    <location>
        <begin position="583"/>
        <end position="599"/>
    </location>
</feature>
<dbReference type="GO" id="GO:0007018">
    <property type="term" value="P:microtubule-based movement"/>
    <property type="evidence" value="ECO:0007669"/>
    <property type="project" value="InterPro"/>
</dbReference>
<evidence type="ECO:0000256" key="1">
    <source>
        <dbReference type="ARBA" id="ARBA00022448"/>
    </source>
</evidence>
<dbReference type="InterPro" id="IPR036961">
    <property type="entry name" value="Kinesin_motor_dom_sf"/>
</dbReference>
<sequence>MESPIVEGNSGEVATPTLPQQPQPVSSNIRVVCRVRPLTELEKGKNEHSIVHFFDSNSISIRANGPQFTFDRIFGFGETQSQIFEDVAEPIVNDFLDGYHGTIIAYGQTASGKTFTMVGDPSSHGIIPRVIESIFLGISKMREKDTSLSLAFCLKISALELYNEKLYDLYDSSKSNLNIREHKQNGIYVEGISEIVISSIEDAYHFLNISNNNRAIAATKMSAASSRSHSVLMIELSQQNLSMESSKISKLFLVDLAGSERAHKTGAEGDRMQEAKNINLSLSALGKVINALTCGAPYVPYRDSKLTRVLQDSLGGNSKTSLIINCSPSNNNEHETITTLQFGTRAKTIKNQPKINKKITYHELELFIIKLAKDLEKSRKECEEITRSKNLEINNLLIQLENNQKIVVERNQMLESLNSRQTSNSHSFDNTFKEIENTSENSKIIFDDLNDLNDDNNNNNNNNNNYNNTIKYQEESESDQKENNEKDDEDQNNSSFDSIKVDDLRDLHDEPDIQDIILNSTVNNGSDDDDDDDETNGYLSHSLKDIKAPEISNFGPPISENVNEHSNDINNNNNGSNSGGLRVSTSYITSSPNVSPKINNNSPPLFSYFKTKDFQTQPLPSDENDKFFNDLATKQEQEHRQHDEENDDTKSTTSTTTTITTIDMNASQPSGIDDPIEFTIIKSDKTITSTLEREVAQPSSLSNSTSLLDIETVESSTLPAPPPVTTTTTLTTVTTTKLTKTTNVPANTNDINSIDDFGFSKIEEEGSTSNRKPNDTGIILFDDEDNESEEVIIDSDQDTHSGRNNLLNTFKTDHHRGDFGATPTKSTYNNNGNVTIKEFETPISSQQTLILQTTSANPSNFSINEEPLSPASSSSSTIPPPPMKKTKKNKSKSPWIILTIILVFSSLLFLYLPEYKERFSKRRDFLNALEIFSDYPTGEKITLYRNNQILLAKKLYGGSSKQYDEEMKTFITAYNGLIEMNYFETFVSNMLGSTIDLRIFSDDLIFNKTKKLKEYIHILESNKNVNVKDDEQHPIKNQLLEQLEDQKNLLQLNEDLKLEIKNQANSIKFLDKESKEKDNKIKEKDSEIKEKGEKIQYLESQILGQEKARNNTLVETVIELQEEKKDLLSKVSNLEGDKKSLGVLVNKFKSEKSELEIVVTKLEEKIEDLSAYPIMKYPTPITKVLNFISATTEQLKQYFFDVCEKIYVRINKI</sequence>
<evidence type="ECO:0000256" key="8">
    <source>
        <dbReference type="SAM" id="MobiDB-lite"/>
    </source>
</evidence>
<evidence type="ECO:0000256" key="2">
    <source>
        <dbReference type="ARBA" id="ARBA00022741"/>
    </source>
</evidence>
<evidence type="ECO:0000256" key="9">
    <source>
        <dbReference type="SAM" id="Phobius"/>
    </source>
</evidence>
<keyword evidence="9" id="KW-1133">Transmembrane helix</keyword>
<dbReference type="Proteomes" id="UP001344447">
    <property type="component" value="Unassembled WGS sequence"/>
</dbReference>
<dbReference type="EMBL" id="JAVFKY010000001">
    <property type="protein sequence ID" value="KAK5584427.1"/>
    <property type="molecule type" value="Genomic_DNA"/>
</dbReference>
<keyword evidence="1" id="KW-0813">Transport</keyword>
<dbReference type="Pfam" id="PF00225">
    <property type="entry name" value="Kinesin"/>
    <property type="match status" value="1"/>
</dbReference>
<keyword evidence="9" id="KW-0812">Transmembrane</keyword>
<keyword evidence="9" id="KW-0472">Membrane</keyword>
<dbReference type="InterPro" id="IPR027640">
    <property type="entry name" value="Kinesin-like_fam"/>
</dbReference>
<dbReference type="PROSITE" id="PS00411">
    <property type="entry name" value="KINESIN_MOTOR_1"/>
    <property type="match status" value="1"/>
</dbReference>
<feature type="region of interest" description="Disordered" evidence="8">
    <location>
        <begin position="517"/>
        <end position="543"/>
    </location>
</feature>
<evidence type="ECO:0000256" key="5">
    <source>
        <dbReference type="ARBA" id="ARBA00023175"/>
    </source>
</evidence>
<feature type="region of interest" description="Disordered" evidence="8">
    <location>
        <begin position="635"/>
        <end position="657"/>
    </location>
</feature>
<dbReference type="GO" id="GO:0008017">
    <property type="term" value="F:microtubule binding"/>
    <property type="evidence" value="ECO:0007669"/>
    <property type="project" value="InterPro"/>
</dbReference>
<reference evidence="11 12" key="1">
    <citation type="submission" date="2023-11" db="EMBL/GenBank/DDBJ databases">
        <title>Dfirmibasis_genome.</title>
        <authorList>
            <person name="Edelbroek B."/>
            <person name="Kjellin J."/>
            <person name="Jerlstrom-Hultqvist J."/>
            <person name="Soderbom F."/>
        </authorList>
    </citation>
    <scope>NUCLEOTIDE SEQUENCE [LARGE SCALE GENOMIC DNA]</scope>
    <source>
        <strain evidence="11 12">TNS-C-14</strain>
    </source>
</reference>
<dbReference type="PRINTS" id="PR00380">
    <property type="entry name" value="KINESINHEAVY"/>
</dbReference>
<feature type="compositionally biased region" description="Low complexity" evidence="8">
    <location>
        <begin position="568"/>
        <end position="580"/>
    </location>
</feature>
<feature type="region of interest" description="Disordered" evidence="8">
    <location>
        <begin position="860"/>
        <end position="889"/>
    </location>
</feature>
<evidence type="ECO:0000256" key="3">
    <source>
        <dbReference type="ARBA" id="ARBA00022840"/>
    </source>
</evidence>
<feature type="region of interest" description="Disordered" evidence="8">
    <location>
        <begin position="474"/>
        <end position="505"/>
    </location>
</feature>
<evidence type="ECO:0000313" key="11">
    <source>
        <dbReference type="EMBL" id="KAK5584427.1"/>
    </source>
</evidence>
<feature type="region of interest" description="Disordered" evidence="8">
    <location>
        <begin position="1"/>
        <end position="24"/>
    </location>
</feature>
<dbReference type="FunFam" id="3.40.850.10:FF:000162">
    <property type="entry name" value="Kinesin-like protein"/>
    <property type="match status" value="1"/>
</dbReference>
<dbReference type="GO" id="GO:0003777">
    <property type="term" value="F:microtubule motor activity"/>
    <property type="evidence" value="ECO:0007669"/>
    <property type="project" value="InterPro"/>
</dbReference>
<dbReference type="InterPro" id="IPR019821">
    <property type="entry name" value="Kinesin_motor_CS"/>
</dbReference>
<keyword evidence="2 6" id="KW-0547">Nucleotide-binding</keyword>
<dbReference type="AlphaFoldDB" id="A0AAN7U8R4"/>
<feature type="compositionally biased region" description="Acidic residues" evidence="8">
    <location>
        <begin position="526"/>
        <end position="535"/>
    </location>
</feature>
<feature type="domain" description="Kinesin motor" evidence="10">
    <location>
        <begin position="28"/>
        <end position="349"/>
    </location>
</feature>
<feature type="region of interest" description="Disordered" evidence="8">
    <location>
        <begin position="809"/>
        <end position="831"/>
    </location>
</feature>